<dbReference type="InterPro" id="IPR000715">
    <property type="entry name" value="Glycosyl_transferase_4"/>
</dbReference>
<evidence type="ECO:0000256" key="3">
    <source>
        <dbReference type="ARBA" id="ARBA00022679"/>
    </source>
</evidence>
<keyword evidence="3 7" id="KW-0808">Transferase</keyword>
<dbReference type="NCBIfam" id="TIGR00445">
    <property type="entry name" value="mraY"/>
    <property type="match status" value="1"/>
</dbReference>
<feature type="transmembrane region" description="Helical" evidence="7">
    <location>
        <begin position="213"/>
        <end position="230"/>
    </location>
</feature>
<feature type="transmembrane region" description="Helical" evidence="7">
    <location>
        <begin position="242"/>
        <end position="260"/>
    </location>
</feature>
<dbReference type="HAMAP" id="MF_00038">
    <property type="entry name" value="MraY"/>
    <property type="match status" value="1"/>
</dbReference>
<dbReference type="CDD" id="cd06852">
    <property type="entry name" value="GT_MraY"/>
    <property type="match status" value="1"/>
</dbReference>
<organism evidence="10 11">
    <name type="scientific">Candidatus Synechococcus spongiarum LMB bulk15M</name>
    <dbReference type="NCBI Taxonomy" id="1943582"/>
    <lineage>
        <taxon>Bacteria</taxon>
        <taxon>Bacillati</taxon>
        <taxon>Cyanobacteriota</taxon>
        <taxon>Cyanophyceae</taxon>
        <taxon>Synechococcales</taxon>
        <taxon>Synechococcaceae</taxon>
        <taxon>Synechococcus</taxon>
    </lineage>
</organism>
<keyword evidence="7" id="KW-0961">Cell wall biogenesis/degradation</keyword>
<evidence type="ECO:0000256" key="9">
    <source>
        <dbReference type="PIRSR" id="PIRSR600715-1"/>
    </source>
</evidence>
<feature type="binding site" evidence="9">
    <location>
        <position position="208"/>
    </location>
    <ligand>
        <name>Mg(2+)</name>
        <dbReference type="ChEBI" id="CHEBI:18420"/>
    </ligand>
</feature>
<keyword evidence="5 7" id="KW-1133">Transmembrane helix</keyword>
<dbReference type="InterPro" id="IPR003524">
    <property type="entry name" value="PNAcMuramoyl-5peptid_Trfase"/>
</dbReference>
<comment type="function">
    <text evidence="7">Catalyzes the initial step of the lipid cycle reactions in the biosynthesis of the cell wall peptidoglycan: transfers peptidoglycan precursor phospho-MurNAc-pentapeptide from UDP-MurNAc-pentapeptide onto the lipid carrier undecaprenyl phosphate, yielding undecaprenyl-pyrophosphoryl-MurNAc-pentapeptide, known as lipid I.</text>
</comment>
<comment type="pathway">
    <text evidence="7">Cell wall biogenesis; peptidoglycan biosynthesis.</text>
</comment>
<dbReference type="GO" id="GO:0046872">
    <property type="term" value="F:metal ion binding"/>
    <property type="evidence" value="ECO:0007669"/>
    <property type="project" value="UniProtKB-KW"/>
</dbReference>
<evidence type="ECO:0000313" key="10">
    <source>
        <dbReference type="EMBL" id="OOV27934.1"/>
    </source>
</evidence>
<dbReference type="UniPathway" id="UPA00219"/>
<dbReference type="PANTHER" id="PTHR22926:SF5">
    <property type="entry name" value="PHOSPHO-N-ACETYLMURAMOYL-PENTAPEPTIDE-TRANSFERASE HOMOLOG"/>
    <property type="match status" value="1"/>
</dbReference>
<feature type="binding site" evidence="9">
    <location>
        <position position="271"/>
    </location>
    <ligand>
        <name>Mg(2+)</name>
        <dbReference type="ChEBI" id="CHEBI:18420"/>
    </ligand>
</feature>
<keyword evidence="7" id="KW-1003">Cell membrane</keyword>
<keyword evidence="11" id="KW-1185">Reference proteome</keyword>
<evidence type="ECO:0000256" key="5">
    <source>
        <dbReference type="ARBA" id="ARBA00022989"/>
    </source>
</evidence>
<comment type="catalytic activity">
    <reaction evidence="7">
        <text>UDP-N-acetyl-alpha-D-muramoyl-L-alanyl-gamma-D-glutamyl-meso-2,6-diaminopimeloyl-D-alanyl-D-alanine + di-trans,octa-cis-undecaprenyl phosphate = di-trans,octa-cis-undecaprenyl diphospho-N-acetyl-alpha-D-muramoyl-L-alanyl-D-glutamyl-meso-2,6-diaminopimeloyl-D-alanyl-D-alanine + UMP</text>
        <dbReference type="Rhea" id="RHEA:28386"/>
        <dbReference type="ChEBI" id="CHEBI:57865"/>
        <dbReference type="ChEBI" id="CHEBI:60392"/>
        <dbReference type="ChEBI" id="CHEBI:61386"/>
        <dbReference type="ChEBI" id="CHEBI:61387"/>
        <dbReference type="EC" id="2.7.8.13"/>
    </reaction>
</comment>
<dbReference type="EMBL" id="MWLD01000070">
    <property type="protein sequence ID" value="OOV27934.1"/>
    <property type="molecule type" value="Genomic_DNA"/>
</dbReference>
<dbReference type="GO" id="GO:0005886">
    <property type="term" value="C:plasma membrane"/>
    <property type="evidence" value="ECO:0007669"/>
    <property type="project" value="UniProtKB-SubCell"/>
</dbReference>
<keyword evidence="7" id="KW-0133">Cell shape</keyword>
<feature type="transmembrane region" description="Helical" evidence="7">
    <location>
        <begin position="90"/>
        <end position="111"/>
    </location>
</feature>
<feature type="transmembrane region" description="Helical" evidence="7">
    <location>
        <begin position="20"/>
        <end position="38"/>
    </location>
</feature>
<dbReference type="PROSITE" id="PS01347">
    <property type="entry name" value="MRAY_1"/>
    <property type="match status" value="1"/>
</dbReference>
<comment type="caution">
    <text evidence="10">The sequence shown here is derived from an EMBL/GenBank/DDBJ whole genome shotgun (WGS) entry which is preliminary data.</text>
</comment>
<accession>A0A1T1CHC8</accession>
<keyword evidence="7" id="KW-0131">Cell cycle</keyword>
<keyword evidence="4 7" id="KW-0812">Transmembrane</keyword>
<dbReference type="EC" id="2.7.8.13" evidence="7 8"/>
<keyword evidence="7" id="KW-0573">Peptidoglycan synthesis</keyword>
<feature type="transmembrane region" description="Helical" evidence="7">
    <location>
        <begin position="50"/>
        <end position="69"/>
    </location>
</feature>
<comment type="subcellular location">
    <subcellularLocation>
        <location evidence="7">Cell membrane</location>
        <topology evidence="7">Multi-pass membrane protein</topology>
    </subcellularLocation>
    <subcellularLocation>
        <location evidence="1">Membrane</location>
        <topology evidence="1">Multi-pass membrane protein</topology>
    </subcellularLocation>
</comment>
<dbReference type="Proteomes" id="UP000242636">
    <property type="component" value="Unassembled WGS sequence"/>
</dbReference>
<keyword evidence="7 9" id="KW-0479">Metal-binding</keyword>
<keyword evidence="7" id="KW-0132">Cell division</keyword>
<feature type="transmembrane region" description="Helical" evidence="7">
    <location>
        <begin position="346"/>
        <end position="368"/>
    </location>
</feature>
<comment type="cofactor">
    <cofactor evidence="7 9">
        <name>Mg(2+)</name>
        <dbReference type="ChEBI" id="CHEBI:18420"/>
    </cofactor>
</comment>
<sequence>MGAGHDPVASSPRHNLPGSGATWAVLLIGLALLAALLADHHTRQLQLGPLLLLAGLVSAVVCGLGIPILRRLRMGQTVRVDGPRNHQSKSGTPTMAGLLLVPCGVVLGGWVDAGDGRLLLLAATGLGFMTIGGLDDWQSLRQKKNQGLRASTKLLLQGLVAVVFLAKATRQGWLPTQVSFPFGGVLELGPLIWPLGLWTFLAESNATNLMDGLDGLAAGCGAIVLLGMAIQLMVRGNGGDPALAGFAAALAGAYLGFLVHNRRPAKAFMGDTGSLALGGVLAGLALLSDSLWALLVMGAVPMAESFSVVLQVGWFKLSRRWWGQPRRLLRMAPLHHHFELSGYSEVTVVVGFWLATAASVVLGLLLLAG</sequence>
<dbReference type="GO" id="GO:0071555">
    <property type="term" value="P:cell wall organization"/>
    <property type="evidence" value="ECO:0007669"/>
    <property type="project" value="UniProtKB-KW"/>
</dbReference>
<gene>
    <name evidence="7" type="primary">mraY</name>
    <name evidence="10" type="ORF">BV61_06165</name>
</gene>
<dbReference type="GO" id="GO:0008963">
    <property type="term" value="F:phospho-N-acetylmuramoyl-pentapeptide-transferase activity"/>
    <property type="evidence" value="ECO:0007669"/>
    <property type="project" value="UniProtKB-UniRule"/>
</dbReference>
<feature type="transmembrane region" description="Helical" evidence="7">
    <location>
        <begin position="117"/>
        <end position="134"/>
    </location>
</feature>
<dbReference type="GO" id="GO:0009252">
    <property type="term" value="P:peptidoglycan biosynthetic process"/>
    <property type="evidence" value="ECO:0007669"/>
    <property type="project" value="UniProtKB-UniRule"/>
</dbReference>
<evidence type="ECO:0000256" key="4">
    <source>
        <dbReference type="ARBA" id="ARBA00022692"/>
    </source>
</evidence>
<reference evidence="10 11" key="1">
    <citation type="submission" date="2017-02" db="EMBL/GenBank/DDBJ databases">
        <title>Draft Genome Sequences of 'Candidatus Synechococcus spongiarum', Cyanobacterial Symbionts of the Mediterranean Sponge Aplysina aerophoba from two locations.</title>
        <authorList>
            <person name="Slaby B.M."/>
            <person name="Hentschel U."/>
        </authorList>
    </citation>
    <scope>NUCLEOTIDE SEQUENCE [LARGE SCALE GENOMIC DNA]</scope>
    <source>
        <strain evidence="10">LMB bulk15M</strain>
    </source>
</reference>
<dbReference type="InterPro" id="IPR018480">
    <property type="entry name" value="PNAcMuramoyl-5peptid_Trfase_CS"/>
</dbReference>
<evidence type="ECO:0000256" key="6">
    <source>
        <dbReference type="ARBA" id="ARBA00023136"/>
    </source>
</evidence>
<evidence type="ECO:0000256" key="1">
    <source>
        <dbReference type="ARBA" id="ARBA00004141"/>
    </source>
</evidence>
<keyword evidence="7 9" id="KW-0460">Magnesium</keyword>
<feature type="transmembrane region" description="Helical" evidence="7">
    <location>
        <begin position="180"/>
        <end position="201"/>
    </location>
</feature>
<protein>
    <recommendedName>
        <fullName evidence="7 8">Phospho-N-acetylmuramoyl-pentapeptide-transferase</fullName>
        <ecNumber evidence="7 8">2.7.8.13</ecNumber>
    </recommendedName>
    <alternativeName>
        <fullName evidence="7">UDP-MurNAc-pentapeptide phosphotransferase</fullName>
    </alternativeName>
</protein>
<evidence type="ECO:0000256" key="2">
    <source>
        <dbReference type="ARBA" id="ARBA00005583"/>
    </source>
</evidence>
<dbReference type="GO" id="GO:0008360">
    <property type="term" value="P:regulation of cell shape"/>
    <property type="evidence" value="ECO:0007669"/>
    <property type="project" value="UniProtKB-KW"/>
</dbReference>
<dbReference type="GO" id="GO:0051301">
    <property type="term" value="P:cell division"/>
    <property type="evidence" value="ECO:0007669"/>
    <property type="project" value="UniProtKB-KW"/>
</dbReference>
<dbReference type="AlphaFoldDB" id="A0A1T1CHC8"/>
<comment type="similarity">
    <text evidence="2 7">Belongs to the glycosyltransferase 4 family. MraY subfamily.</text>
</comment>
<feature type="transmembrane region" description="Helical" evidence="7">
    <location>
        <begin position="267"/>
        <end position="286"/>
    </location>
</feature>
<keyword evidence="6 7" id="KW-0472">Membrane</keyword>
<dbReference type="Pfam" id="PF00953">
    <property type="entry name" value="Glycos_transf_4"/>
    <property type="match status" value="1"/>
</dbReference>
<evidence type="ECO:0000313" key="11">
    <source>
        <dbReference type="Proteomes" id="UP000242636"/>
    </source>
</evidence>
<dbReference type="PANTHER" id="PTHR22926">
    <property type="entry name" value="PHOSPHO-N-ACETYLMURAMOYL-PENTAPEPTIDE-TRANSFERASE"/>
    <property type="match status" value="1"/>
</dbReference>
<dbReference type="GO" id="GO:0051992">
    <property type="term" value="F:UDP-N-acetylmuramoyl-L-alanyl-D-glutamyl-meso-2,6-diaminopimelyl-D-alanyl-D-alanine:undecaprenyl-phosphate transferase activity"/>
    <property type="evidence" value="ECO:0007669"/>
    <property type="project" value="RHEA"/>
</dbReference>
<name>A0A1T1CHC8_9SYNE</name>
<proteinExistence type="inferred from homology"/>
<evidence type="ECO:0000256" key="7">
    <source>
        <dbReference type="HAMAP-Rule" id="MF_00038"/>
    </source>
</evidence>
<evidence type="ECO:0000256" key="8">
    <source>
        <dbReference type="NCBIfam" id="TIGR00445"/>
    </source>
</evidence>